<dbReference type="EC" id="2.7.13.3" evidence="2"/>
<dbReference type="GO" id="GO:0043565">
    <property type="term" value="F:sequence-specific DNA binding"/>
    <property type="evidence" value="ECO:0007669"/>
    <property type="project" value="InterPro"/>
</dbReference>
<gene>
    <name evidence="19" type="ORF">F3F73_12930</name>
</gene>
<feature type="domain" description="Histidine kinase" evidence="17">
    <location>
        <begin position="832"/>
        <end position="1049"/>
    </location>
</feature>
<keyword evidence="5" id="KW-0547">Nucleotide-binding</keyword>
<feature type="compositionally biased region" description="Basic and acidic residues" evidence="13">
    <location>
        <begin position="1088"/>
        <end position="1104"/>
    </location>
</feature>
<accession>A0A7J4XHZ5</accession>
<evidence type="ECO:0000256" key="9">
    <source>
        <dbReference type="ARBA" id="ARBA00023015"/>
    </source>
</evidence>
<feature type="signal peptide" evidence="15">
    <location>
        <begin position="1"/>
        <end position="24"/>
    </location>
</feature>
<dbReference type="InterPro" id="IPR003594">
    <property type="entry name" value="HATPase_dom"/>
</dbReference>
<evidence type="ECO:0000256" key="15">
    <source>
        <dbReference type="SAM" id="SignalP"/>
    </source>
</evidence>
<evidence type="ECO:0000259" key="17">
    <source>
        <dbReference type="PROSITE" id="PS50109"/>
    </source>
</evidence>
<keyword evidence="7" id="KW-0067">ATP-binding</keyword>
<dbReference type="InterPro" id="IPR001789">
    <property type="entry name" value="Sig_transdc_resp-reg_receiver"/>
</dbReference>
<keyword evidence="8" id="KW-0902">Two-component regulatory system</keyword>
<dbReference type="Gene3D" id="1.10.287.130">
    <property type="match status" value="1"/>
</dbReference>
<evidence type="ECO:0000256" key="2">
    <source>
        <dbReference type="ARBA" id="ARBA00012438"/>
    </source>
</evidence>
<dbReference type="SMART" id="SM00387">
    <property type="entry name" value="HATPase_c"/>
    <property type="match status" value="1"/>
</dbReference>
<dbReference type="InterPro" id="IPR011123">
    <property type="entry name" value="Y_Y_Y"/>
</dbReference>
<dbReference type="PROSITE" id="PS01124">
    <property type="entry name" value="HTH_ARAC_FAMILY_2"/>
    <property type="match status" value="1"/>
</dbReference>
<dbReference type="Pfam" id="PF07495">
    <property type="entry name" value="Y_Y_Y"/>
    <property type="match status" value="1"/>
</dbReference>
<comment type="catalytic activity">
    <reaction evidence="1">
        <text>ATP + protein L-histidine = ADP + protein N-phospho-L-histidine.</text>
        <dbReference type="EC" id="2.7.13.3"/>
    </reaction>
</comment>
<dbReference type="PRINTS" id="PR00344">
    <property type="entry name" value="BCTRLSENSOR"/>
</dbReference>
<dbReference type="CDD" id="cd00075">
    <property type="entry name" value="HATPase"/>
    <property type="match status" value="1"/>
</dbReference>
<dbReference type="SMART" id="SM00342">
    <property type="entry name" value="HTH_ARAC"/>
    <property type="match status" value="1"/>
</dbReference>
<dbReference type="EMBL" id="VWMK01000012">
    <property type="protein sequence ID" value="KAA3763940.1"/>
    <property type="molecule type" value="Genomic_DNA"/>
</dbReference>
<dbReference type="InterPro" id="IPR005467">
    <property type="entry name" value="His_kinase_dom"/>
</dbReference>
<dbReference type="PANTHER" id="PTHR43547">
    <property type="entry name" value="TWO-COMPONENT HISTIDINE KINASE"/>
    <property type="match status" value="1"/>
</dbReference>
<evidence type="ECO:0000259" key="18">
    <source>
        <dbReference type="PROSITE" id="PS50110"/>
    </source>
</evidence>
<dbReference type="Pfam" id="PF07494">
    <property type="entry name" value="Reg_prop"/>
    <property type="match status" value="3"/>
</dbReference>
<protein>
    <recommendedName>
        <fullName evidence="2">histidine kinase</fullName>
        <ecNumber evidence="2">2.7.13.3</ecNumber>
    </recommendedName>
</protein>
<evidence type="ECO:0000256" key="11">
    <source>
        <dbReference type="ARBA" id="ARBA00023163"/>
    </source>
</evidence>
<keyword evidence="14" id="KW-0812">Transmembrane</keyword>
<feature type="chain" id="PRO_5029599084" description="histidine kinase" evidence="15">
    <location>
        <begin position="25"/>
        <end position="1361"/>
    </location>
</feature>
<dbReference type="Pfam" id="PF02518">
    <property type="entry name" value="HATPase_c"/>
    <property type="match status" value="1"/>
</dbReference>
<keyword evidence="11" id="KW-0804">Transcription</keyword>
<dbReference type="SUPFAM" id="SSF101898">
    <property type="entry name" value="NHL repeat"/>
    <property type="match status" value="1"/>
</dbReference>
<keyword evidence="15" id="KW-0732">Signal</keyword>
<dbReference type="InterPro" id="IPR036097">
    <property type="entry name" value="HisK_dim/P_sf"/>
</dbReference>
<dbReference type="InterPro" id="IPR018062">
    <property type="entry name" value="HTH_AraC-typ_CS"/>
</dbReference>
<dbReference type="InterPro" id="IPR011110">
    <property type="entry name" value="Reg_prop"/>
</dbReference>
<dbReference type="InterPro" id="IPR013783">
    <property type="entry name" value="Ig-like_fold"/>
</dbReference>
<evidence type="ECO:0000256" key="1">
    <source>
        <dbReference type="ARBA" id="ARBA00000085"/>
    </source>
</evidence>
<dbReference type="SUPFAM" id="SSF63829">
    <property type="entry name" value="Calcium-dependent phosphotriesterase"/>
    <property type="match status" value="1"/>
</dbReference>
<dbReference type="Gene3D" id="2.130.10.10">
    <property type="entry name" value="YVTN repeat-like/Quinoprotein amine dehydrogenase"/>
    <property type="match status" value="2"/>
</dbReference>
<comment type="caution">
    <text evidence="19">The sequence shown here is derived from an EMBL/GenBank/DDBJ whole genome shotgun (WGS) entry which is preliminary data.</text>
</comment>
<dbReference type="InterPro" id="IPR004358">
    <property type="entry name" value="Sig_transdc_His_kin-like_C"/>
</dbReference>
<dbReference type="Gene3D" id="1.10.10.60">
    <property type="entry name" value="Homeodomain-like"/>
    <property type="match status" value="1"/>
</dbReference>
<evidence type="ECO:0000256" key="8">
    <source>
        <dbReference type="ARBA" id="ARBA00023012"/>
    </source>
</evidence>
<dbReference type="Pfam" id="PF12833">
    <property type="entry name" value="HTH_18"/>
    <property type="match status" value="1"/>
</dbReference>
<evidence type="ECO:0000259" key="16">
    <source>
        <dbReference type="PROSITE" id="PS01124"/>
    </source>
</evidence>
<dbReference type="SUPFAM" id="SSF47384">
    <property type="entry name" value="Homodimeric domain of signal transducing histidine kinase"/>
    <property type="match status" value="1"/>
</dbReference>
<dbReference type="PANTHER" id="PTHR43547:SF2">
    <property type="entry name" value="HYBRID SIGNAL TRANSDUCTION HISTIDINE KINASE C"/>
    <property type="match status" value="1"/>
</dbReference>
<keyword evidence="3 12" id="KW-0597">Phosphoprotein</keyword>
<dbReference type="PROSITE" id="PS50110">
    <property type="entry name" value="RESPONSE_REGULATORY"/>
    <property type="match status" value="1"/>
</dbReference>
<dbReference type="PROSITE" id="PS50109">
    <property type="entry name" value="HIS_KIN"/>
    <property type="match status" value="1"/>
</dbReference>
<feature type="domain" description="HTH araC/xylS-type" evidence="16">
    <location>
        <begin position="1259"/>
        <end position="1359"/>
    </location>
</feature>
<keyword evidence="14" id="KW-1133">Transmembrane helix</keyword>
<feature type="region of interest" description="Disordered" evidence="13">
    <location>
        <begin position="1082"/>
        <end position="1104"/>
    </location>
</feature>
<dbReference type="Pfam" id="PF00072">
    <property type="entry name" value="Response_reg"/>
    <property type="match status" value="1"/>
</dbReference>
<organism evidence="19 20">
    <name type="scientific">Bacteroides salyersiae</name>
    <dbReference type="NCBI Taxonomy" id="291644"/>
    <lineage>
        <taxon>Bacteria</taxon>
        <taxon>Pseudomonadati</taxon>
        <taxon>Bacteroidota</taxon>
        <taxon>Bacteroidia</taxon>
        <taxon>Bacteroidales</taxon>
        <taxon>Bacteroidaceae</taxon>
        <taxon>Bacteroides</taxon>
    </lineage>
</organism>
<keyword evidence="9" id="KW-0805">Transcription regulation</keyword>
<evidence type="ECO:0000256" key="5">
    <source>
        <dbReference type="ARBA" id="ARBA00022741"/>
    </source>
</evidence>
<dbReference type="Gene3D" id="3.40.50.2300">
    <property type="match status" value="1"/>
</dbReference>
<dbReference type="Gene3D" id="2.60.40.10">
    <property type="entry name" value="Immunoglobulins"/>
    <property type="match status" value="1"/>
</dbReference>
<evidence type="ECO:0000256" key="4">
    <source>
        <dbReference type="ARBA" id="ARBA00022679"/>
    </source>
</evidence>
<dbReference type="GO" id="GO:0005524">
    <property type="term" value="F:ATP binding"/>
    <property type="evidence" value="ECO:0007669"/>
    <property type="project" value="UniProtKB-KW"/>
</dbReference>
<dbReference type="InterPro" id="IPR009057">
    <property type="entry name" value="Homeodomain-like_sf"/>
</dbReference>
<dbReference type="GO" id="GO:0003700">
    <property type="term" value="F:DNA-binding transcription factor activity"/>
    <property type="evidence" value="ECO:0007669"/>
    <property type="project" value="InterPro"/>
</dbReference>
<evidence type="ECO:0000256" key="10">
    <source>
        <dbReference type="ARBA" id="ARBA00023125"/>
    </source>
</evidence>
<evidence type="ECO:0000256" key="12">
    <source>
        <dbReference type="PROSITE-ProRule" id="PRU00169"/>
    </source>
</evidence>
<evidence type="ECO:0000313" key="20">
    <source>
        <dbReference type="Proteomes" id="UP000422221"/>
    </source>
</evidence>
<feature type="modified residue" description="4-aspartylphosphate" evidence="12">
    <location>
        <position position="1160"/>
    </location>
</feature>
<keyword evidence="4" id="KW-0808">Transferase</keyword>
<evidence type="ECO:0000256" key="14">
    <source>
        <dbReference type="SAM" id="Phobius"/>
    </source>
</evidence>
<dbReference type="InterPro" id="IPR003661">
    <property type="entry name" value="HisK_dim/P_dom"/>
</dbReference>
<evidence type="ECO:0000256" key="3">
    <source>
        <dbReference type="ARBA" id="ARBA00022553"/>
    </source>
</evidence>
<evidence type="ECO:0000313" key="19">
    <source>
        <dbReference type="EMBL" id="KAA3763940.1"/>
    </source>
</evidence>
<dbReference type="SMART" id="SM00448">
    <property type="entry name" value="REC"/>
    <property type="match status" value="1"/>
</dbReference>
<dbReference type="Proteomes" id="UP000422221">
    <property type="component" value="Unassembled WGS sequence"/>
</dbReference>
<dbReference type="SUPFAM" id="SSF55874">
    <property type="entry name" value="ATPase domain of HSP90 chaperone/DNA topoisomerase II/histidine kinase"/>
    <property type="match status" value="1"/>
</dbReference>
<feature type="domain" description="Response regulatory" evidence="18">
    <location>
        <begin position="1112"/>
        <end position="1227"/>
    </location>
</feature>
<dbReference type="PROSITE" id="PS00041">
    <property type="entry name" value="HTH_ARAC_FAMILY_1"/>
    <property type="match status" value="1"/>
</dbReference>
<dbReference type="SUPFAM" id="SSF46689">
    <property type="entry name" value="Homeodomain-like"/>
    <property type="match status" value="1"/>
</dbReference>
<evidence type="ECO:0000256" key="13">
    <source>
        <dbReference type="SAM" id="MobiDB-lite"/>
    </source>
</evidence>
<dbReference type="GO" id="GO:0000155">
    <property type="term" value="F:phosphorelay sensor kinase activity"/>
    <property type="evidence" value="ECO:0007669"/>
    <property type="project" value="InterPro"/>
</dbReference>
<dbReference type="InterPro" id="IPR018060">
    <property type="entry name" value="HTH_AraC"/>
</dbReference>
<proteinExistence type="predicted"/>
<keyword evidence="14" id="KW-0472">Membrane</keyword>
<dbReference type="FunFam" id="3.30.565.10:FF:000037">
    <property type="entry name" value="Hybrid sensor histidine kinase/response regulator"/>
    <property type="match status" value="1"/>
</dbReference>
<dbReference type="InterPro" id="IPR015943">
    <property type="entry name" value="WD40/YVTN_repeat-like_dom_sf"/>
</dbReference>
<keyword evidence="10" id="KW-0238">DNA-binding</keyword>
<dbReference type="Pfam" id="PF00512">
    <property type="entry name" value="HisKA"/>
    <property type="match status" value="1"/>
</dbReference>
<dbReference type="SMART" id="SM00388">
    <property type="entry name" value="HisKA"/>
    <property type="match status" value="1"/>
</dbReference>
<sequence length="1361" mass="156730">MSKTAIKTLLISVLCFLSFSFSRANDVYFHHLGIKDGLTQISIFSLYQDETGAMWFGSFEGLNRYNGREITTFRPSQNNKGLTQNEIYSIYGNRKGAIYLRAGHDLVKYDVLTQEFICLAQKEINGIYYANDTLWVLSDHTVFYYLEGKEGLHKFCDFDPKFGNGNCIFSDGEYLWIGTENNLFSVSVNNPFAPHLVLSDVFVKHLYKSKRNDLWVSTDMSGVYRISSQNQVTNFRNSPGKESLSDDHVRSVVEDEFGNIWIGTFYGLNKYDPITNKWKCYTQIDNVPYSLSHSSVFSLYKDMQGNIWVGTYFGGINRFNPRADIYHFYGALGGNNPNYLSFPFVGKMVEDKNGNLWICTEGGGLNFFNRETKQFKSFMQGSTPGSISHNNLKCIRYLKDRDLLYIGTHTGGLNVFDIKSQRIRVLKNNPGDPLSLPNDIVNDMQFYKDRLIVLTQAGVYGMDLKNETFSSLSTDEQVNQAVERKFYYETFLIDSKDRMWIAKSDGGVVRINLTDNKIKEYNPVLEDTTSIGKFRITHILEDSKGNLFFGTLGSGLFLYLPDTDTFRNFTAEKGDLQSNYCYYITESPYNYLMILHNKGVSFFDPQNRLLKHVCGIPQMSFSQGSSVYSTKDGEVFFGGIDGLTSLYEQLLYTTKKEYQLYFDKLWMYNKEVKPGDESGILPTALSYCKEIELDYNMNNLFVEFATSNYVSNNDFQYEYKLVGLDDTWFPAHSNVISYNNLSPGKYRLIVREVWEDSKAETKQIELDIKINPPFYATVWAYLLYALIVVGILYAIFRFNVRQAKLKASLEYERKEKGYIEELNQTKLRFFTNISHEFRTLLTLIIVQVELLLQLNKLNPSVYNRVLKIYKNARHMRDLVSELLDFRKQEQGFLKLRVEYMDIVAFTKEIYMSFYEYALKHSVNYKFEHMEEKLNLWFDPVQLQKVIFNLLSNAFKYTKVKGNITVSIRKVKNEVEIRVEDDGVGISEESIHKIFDRFYQVDGQSSEFTLGTGIGLAVSKGIVELHKGSIRVESEVGKGSAFIVTLLMGNEHFPKDMLSDNESNFHLIKDEISEGLSLEELISEESEKEPETGDKEKAEDTDNELKDSANKPAILIVEDNLEILDMLEDIFSPIYRVYKATNGKEGFEATRQLHPDIVLSDVMMPEMSGKEMCHKIKNSLEVSHIPVVLLTAQTSVEYTVEGYMFGADDYVTKPFNIKVLISRCNNLVRTRRMLYERFNHMSQTPLVSNAVNEQDQELIDRATAIIRKYFDDIDFDMNVLASELGIGRSKLYLRIKEITGLTPNELTLKIKLEEAMYLLNNQPNLNISEISYQLGFSSPRYFSKCFKSFYGVSPQNCRKGVN</sequence>
<dbReference type="InterPro" id="IPR036890">
    <property type="entry name" value="HATPase_C_sf"/>
</dbReference>
<evidence type="ECO:0000256" key="6">
    <source>
        <dbReference type="ARBA" id="ARBA00022777"/>
    </source>
</evidence>
<keyword evidence="6" id="KW-0418">Kinase</keyword>
<dbReference type="CDD" id="cd00082">
    <property type="entry name" value="HisKA"/>
    <property type="match status" value="1"/>
</dbReference>
<evidence type="ECO:0000256" key="7">
    <source>
        <dbReference type="ARBA" id="ARBA00022840"/>
    </source>
</evidence>
<dbReference type="InterPro" id="IPR011006">
    <property type="entry name" value="CheY-like_superfamily"/>
</dbReference>
<name>A0A7J4XHZ5_9BACE</name>
<dbReference type="Gene3D" id="3.30.565.10">
    <property type="entry name" value="Histidine kinase-like ATPase, C-terminal domain"/>
    <property type="match status" value="1"/>
</dbReference>
<feature type="transmembrane region" description="Helical" evidence="14">
    <location>
        <begin position="778"/>
        <end position="796"/>
    </location>
</feature>
<dbReference type="CDD" id="cd17574">
    <property type="entry name" value="REC_OmpR"/>
    <property type="match status" value="1"/>
</dbReference>
<dbReference type="SUPFAM" id="SSF52172">
    <property type="entry name" value="CheY-like"/>
    <property type="match status" value="1"/>
</dbReference>
<reference evidence="19 20" key="1">
    <citation type="journal article" date="2019" name="Nat. Med.">
        <title>A library of human gut bacterial isolates paired with longitudinal multiomics data enables mechanistic microbiome research.</title>
        <authorList>
            <person name="Poyet M."/>
            <person name="Groussin M."/>
            <person name="Gibbons S.M."/>
            <person name="Avila-Pacheco J."/>
            <person name="Jiang X."/>
            <person name="Kearney S.M."/>
            <person name="Perrotta A.R."/>
            <person name="Berdy B."/>
            <person name="Zhao S."/>
            <person name="Lieberman T.D."/>
            <person name="Swanson P.K."/>
            <person name="Smith M."/>
            <person name="Roesemann S."/>
            <person name="Alexander J.E."/>
            <person name="Rich S.A."/>
            <person name="Livny J."/>
            <person name="Vlamakis H."/>
            <person name="Clish C."/>
            <person name="Bullock K."/>
            <person name="Deik A."/>
            <person name="Scott J."/>
            <person name="Pierce K.A."/>
            <person name="Xavier R.J."/>
            <person name="Alm E.J."/>
        </authorList>
    </citation>
    <scope>NUCLEOTIDE SEQUENCE [LARGE SCALE GENOMIC DNA]</scope>
    <source>
        <strain evidence="19 20">BIOML-A10</strain>
    </source>
</reference>